<dbReference type="AlphaFoldDB" id="V5ILD9"/>
<reference evidence="1 2" key="1">
    <citation type="journal article" date="2003" name="Nature">
        <title>The genome sequence of the filamentous fungus Neurospora crassa.</title>
        <authorList>
            <person name="Galagan J.E."/>
            <person name="Calvo S.E."/>
            <person name="Borkovich K.A."/>
            <person name="Selker E.U."/>
            <person name="Read N.D."/>
            <person name="Jaffe D."/>
            <person name="FitzHugh W."/>
            <person name="Ma L.J."/>
            <person name="Smirnov S."/>
            <person name="Purcell S."/>
            <person name="Rehman B."/>
            <person name="Elkins T."/>
            <person name="Engels R."/>
            <person name="Wang S."/>
            <person name="Nielsen C.B."/>
            <person name="Butler J."/>
            <person name="Endrizzi M."/>
            <person name="Qui D."/>
            <person name="Ianakiev P."/>
            <person name="Bell-Pedersen D."/>
            <person name="Nelson M.A."/>
            <person name="Werner-Washburne M."/>
            <person name="Selitrennikoff C.P."/>
            <person name="Kinsey J.A."/>
            <person name="Braun E.L."/>
            <person name="Zelter A."/>
            <person name="Schulte U."/>
            <person name="Kothe G.O."/>
            <person name="Jedd G."/>
            <person name="Mewes W."/>
            <person name="Staben C."/>
            <person name="Marcotte E."/>
            <person name="Greenberg D."/>
            <person name="Roy A."/>
            <person name="Foley K."/>
            <person name="Naylor J."/>
            <person name="Stange-Thomann N."/>
            <person name="Barrett R."/>
            <person name="Gnerre S."/>
            <person name="Kamal M."/>
            <person name="Kamvysselis M."/>
            <person name="Mauceli E."/>
            <person name="Bielke C."/>
            <person name="Rudd S."/>
            <person name="Frishman D."/>
            <person name="Krystofova S."/>
            <person name="Rasmussen C."/>
            <person name="Metzenberg R.L."/>
            <person name="Perkins D.D."/>
            <person name="Kroken S."/>
            <person name="Cogoni C."/>
            <person name="Macino G."/>
            <person name="Catcheside D."/>
            <person name="Li W."/>
            <person name="Pratt R.J."/>
            <person name="Osmani S.A."/>
            <person name="DeSouza C.P."/>
            <person name="Glass L."/>
            <person name="Orbach M.J."/>
            <person name="Berglund J.A."/>
            <person name="Voelker R."/>
            <person name="Yarden O."/>
            <person name="Plamann M."/>
            <person name="Seiler S."/>
            <person name="Dunlap J."/>
            <person name="Radford A."/>
            <person name="Aramayo R."/>
            <person name="Natvig D.O."/>
            <person name="Alex L.A."/>
            <person name="Mannhaupt G."/>
            <person name="Ebbole D.J."/>
            <person name="Freitag M."/>
            <person name="Paulsen I."/>
            <person name="Sachs M.S."/>
            <person name="Lander E.S."/>
            <person name="Nusbaum C."/>
            <person name="Birren B."/>
        </authorList>
    </citation>
    <scope>NUCLEOTIDE SEQUENCE [LARGE SCALE GENOMIC DNA]</scope>
    <source>
        <strain evidence="2">ATCC 24698 / 74-OR23-1A / CBS 708.71 / DSM 1257 / FGSC 987</strain>
    </source>
</reference>
<gene>
    <name evidence="1" type="ORF">NCU16998</name>
</gene>
<sequence length="102" mass="10524">MVVSRGAADGLEVGLGCSVAGTWRATRTNGVTTLPTPPPGSGPSLIYYPTSAHLHVTRLLLTPRSFFLCNTSPGNLPGHSTAIRTVCSQPRVLSSSSSSSSI</sequence>
<keyword evidence="2" id="KW-1185">Reference proteome</keyword>
<evidence type="ECO:0000313" key="1">
    <source>
        <dbReference type="EMBL" id="ESA42558.1"/>
    </source>
</evidence>
<proteinExistence type="predicted"/>
<organism evidence="1 2">
    <name type="scientific">Neurospora crassa (strain ATCC 24698 / 74-OR23-1A / CBS 708.71 / DSM 1257 / FGSC 987)</name>
    <dbReference type="NCBI Taxonomy" id="367110"/>
    <lineage>
        <taxon>Eukaryota</taxon>
        <taxon>Fungi</taxon>
        <taxon>Dikarya</taxon>
        <taxon>Ascomycota</taxon>
        <taxon>Pezizomycotina</taxon>
        <taxon>Sordariomycetes</taxon>
        <taxon>Sordariomycetidae</taxon>
        <taxon>Sordariales</taxon>
        <taxon>Sordariaceae</taxon>
        <taxon>Neurospora</taxon>
    </lineage>
</organism>
<dbReference type="GeneID" id="23569753"/>
<protein>
    <submittedName>
        <fullName evidence="1">Uncharacterized protein</fullName>
    </submittedName>
</protein>
<dbReference type="KEGG" id="ncr:NCU16998"/>
<accession>V5ILD9</accession>
<dbReference type="VEuPathDB" id="FungiDB:NCU16998"/>
<evidence type="ECO:0000313" key="2">
    <source>
        <dbReference type="Proteomes" id="UP000001805"/>
    </source>
</evidence>
<dbReference type="RefSeq" id="XP_011394835.1">
    <property type="nucleotide sequence ID" value="XM_011396533.1"/>
</dbReference>
<dbReference type="InParanoid" id="V5ILD9"/>
<dbReference type="EMBL" id="CM002240">
    <property type="protein sequence ID" value="ESA42558.1"/>
    <property type="molecule type" value="Genomic_DNA"/>
</dbReference>
<name>V5ILD9_NEUCR</name>
<dbReference type="Proteomes" id="UP000001805">
    <property type="component" value="Chromosome 2, Linkage Group V"/>
</dbReference>